<comment type="subcellular location">
    <subcellularLocation>
        <location evidence="1">Cell membrane</location>
        <topology evidence="1">Multi-pass membrane protein</topology>
    </subcellularLocation>
</comment>
<keyword evidence="5 6" id="KW-0472">Membrane</keyword>
<proteinExistence type="predicted"/>
<protein>
    <submittedName>
        <fullName evidence="7">ATP synthase subunit I</fullName>
    </submittedName>
</protein>
<feature type="transmembrane region" description="Helical" evidence="6">
    <location>
        <begin position="12"/>
        <end position="30"/>
    </location>
</feature>
<sequence>MMDDLPALLRKVSRITFFFLSLGCVGWIVWPAYKTVFGGFMIGAIGSLAIAWHLAWKLVRIGNVAISGVKPRSGFGFLSRAALALLAAFVSVRMLEFNLPATVAGLIAAPLATLLLGLMSRRRRSGGHSTDERGEKH</sequence>
<name>A0A7X0VE62_9BACL</name>
<reference evidence="7 8" key="1">
    <citation type="submission" date="2020-08" db="EMBL/GenBank/DDBJ databases">
        <title>Cohnella phylogeny.</title>
        <authorList>
            <person name="Dunlap C."/>
        </authorList>
    </citation>
    <scope>NUCLEOTIDE SEQUENCE [LARGE SCALE GENOMIC DNA]</scope>
    <source>
        <strain evidence="7 8">DSM 28246</strain>
    </source>
</reference>
<feature type="transmembrane region" description="Helical" evidence="6">
    <location>
        <begin position="36"/>
        <end position="56"/>
    </location>
</feature>
<gene>
    <name evidence="7" type="ORF">H7C19_04535</name>
</gene>
<keyword evidence="4 6" id="KW-1133">Transmembrane helix</keyword>
<dbReference type="InterPro" id="IPR005598">
    <property type="entry name" value="ATP_synth_I"/>
</dbReference>
<evidence type="ECO:0000256" key="2">
    <source>
        <dbReference type="ARBA" id="ARBA00022475"/>
    </source>
</evidence>
<keyword evidence="3 6" id="KW-0812">Transmembrane</keyword>
<keyword evidence="8" id="KW-1185">Reference proteome</keyword>
<comment type="caution">
    <text evidence="7">The sequence shown here is derived from an EMBL/GenBank/DDBJ whole genome shotgun (WGS) entry which is preliminary data.</text>
</comment>
<feature type="transmembrane region" description="Helical" evidence="6">
    <location>
        <begin position="77"/>
        <end position="95"/>
    </location>
</feature>
<evidence type="ECO:0000313" key="8">
    <source>
        <dbReference type="Proteomes" id="UP000547209"/>
    </source>
</evidence>
<evidence type="ECO:0000256" key="6">
    <source>
        <dbReference type="SAM" id="Phobius"/>
    </source>
</evidence>
<dbReference type="Proteomes" id="UP000547209">
    <property type="component" value="Unassembled WGS sequence"/>
</dbReference>
<evidence type="ECO:0000313" key="7">
    <source>
        <dbReference type="EMBL" id="MBB6669953.1"/>
    </source>
</evidence>
<evidence type="ECO:0000256" key="3">
    <source>
        <dbReference type="ARBA" id="ARBA00022692"/>
    </source>
</evidence>
<dbReference type="Pfam" id="PF03899">
    <property type="entry name" value="ATP-synt_I"/>
    <property type="match status" value="1"/>
</dbReference>
<dbReference type="AlphaFoldDB" id="A0A7X0VE62"/>
<evidence type="ECO:0000256" key="1">
    <source>
        <dbReference type="ARBA" id="ARBA00004651"/>
    </source>
</evidence>
<dbReference type="EMBL" id="JACJVP010000005">
    <property type="protein sequence ID" value="MBB6669953.1"/>
    <property type="molecule type" value="Genomic_DNA"/>
</dbReference>
<dbReference type="GO" id="GO:0005886">
    <property type="term" value="C:plasma membrane"/>
    <property type="evidence" value="ECO:0007669"/>
    <property type="project" value="UniProtKB-SubCell"/>
</dbReference>
<accession>A0A7X0VE62</accession>
<feature type="transmembrane region" description="Helical" evidence="6">
    <location>
        <begin position="101"/>
        <end position="119"/>
    </location>
</feature>
<evidence type="ECO:0000256" key="5">
    <source>
        <dbReference type="ARBA" id="ARBA00023136"/>
    </source>
</evidence>
<organism evidence="7 8">
    <name type="scientific">Cohnella nanjingensis</name>
    <dbReference type="NCBI Taxonomy" id="1387779"/>
    <lineage>
        <taxon>Bacteria</taxon>
        <taxon>Bacillati</taxon>
        <taxon>Bacillota</taxon>
        <taxon>Bacilli</taxon>
        <taxon>Bacillales</taxon>
        <taxon>Paenibacillaceae</taxon>
        <taxon>Cohnella</taxon>
    </lineage>
</organism>
<keyword evidence="2" id="KW-1003">Cell membrane</keyword>
<evidence type="ECO:0000256" key="4">
    <source>
        <dbReference type="ARBA" id="ARBA00022989"/>
    </source>
</evidence>